<dbReference type="InterPro" id="IPR012001">
    <property type="entry name" value="Thiamin_PyroP_enz_TPP-bd_dom"/>
</dbReference>
<dbReference type="GO" id="GO:0005948">
    <property type="term" value="C:acetolactate synthase complex"/>
    <property type="evidence" value="ECO:0007669"/>
    <property type="project" value="TreeGrafter"/>
</dbReference>
<dbReference type="SUPFAM" id="SSF52518">
    <property type="entry name" value="Thiamin diphosphate-binding fold (THDP-binding)"/>
    <property type="match status" value="2"/>
</dbReference>
<dbReference type="CDD" id="cd07035">
    <property type="entry name" value="TPP_PYR_POX_like"/>
    <property type="match status" value="1"/>
</dbReference>
<dbReference type="Gene3D" id="3.40.50.970">
    <property type="match status" value="2"/>
</dbReference>
<dbReference type="GO" id="GO:0030976">
    <property type="term" value="F:thiamine pyrophosphate binding"/>
    <property type="evidence" value="ECO:0007669"/>
    <property type="project" value="InterPro"/>
</dbReference>
<feature type="domain" description="Thiamine pyrophosphate enzyme central" evidence="4">
    <location>
        <begin position="200"/>
        <end position="338"/>
    </location>
</feature>
<dbReference type="AlphaFoldDB" id="A0A2J7Z755"/>
<dbReference type="Pfam" id="PF02775">
    <property type="entry name" value="TPP_enzyme_C"/>
    <property type="match status" value="1"/>
</dbReference>
<organism evidence="7 8">
    <name type="scientific">Streptomyces malaysiensis</name>
    <dbReference type="NCBI Taxonomy" id="92644"/>
    <lineage>
        <taxon>Bacteria</taxon>
        <taxon>Bacillati</taxon>
        <taxon>Actinomycetota</taxon>
        <taxon>Actinomycetes</taxon>
        <taxon>Kitasatosporales</taxon>
        <taxon>Streptomycetaceae</taxon>
        <taxon>Streptomyces</taxon>
        <taxon>Streptomyces violaceusniger group</taxon>
    </lineage>
</organism>
<accession>A0A2J7Z755</accession>
<keyword evidence="8" id="KW-1185">Reference proteome</keyword>
<evidence type="ECO:0000256" key="2">
    <source>
        <dbReference type="ARBA" id="ARBA00023052"/>
    </source>
</evidence>
<dbReference type="Gene3D" id="3.40.50.1220">
    <property type="entry name" value="TPP-binding domain"/>
    <property type="match status" value="1"/>
</dbReference>
<reference evidence="7 8" key="1">
    <citation type="submission" date="2015-09" db="EMBL/GenBank/DDBJ databases">
        <title>Genome sequence, genome mining and natural product profiling of a biocontrol bacterium Streptomyces malaysiensis F913.</title>
        <authorList>
            <person name="Xu Y."/>
            <person name="Wei J."/>
            <person name="Xie J."/>
            <person name="Li T."/>
            <person name="Zhou Z."/>
        </authorList>
    </citation>
    <scope>NUCLEOTIDE SEQUENCE [LARGE SCALE GENOMIC DNA]</scope>
    <source>
        <strain evidence="7 8">F913</strain>
    </source>
</reference>
<evidence type="ECO:0008006" key="9">
    <source>
        <dbReference type="Google" id="ProtNLM"/>
    </source>
</evidence>
<evidence type="ECO:0000259" key="6">
    <source>
        <dbReference type="Pfam" id="PF02776"/>
    </source>
</evidence>
<dbReference type="Proteomes" id="UP000236520">
    <property type="component" value="Unassembled WGS sequence"/>
</dbReference>
<dbReference type="Pfam" id="PF02776">
    <property type="entry name" value="TPP_enzyme_N"/>
    <property type="match status" value="1"/>
</dbReference>
<dbReference type="InterPro" id="IPR011766">
    <property type="entry name" value="TPP_enzyme_TPP-bd"/>
</dbReference>
<sequence length="595" mass="63921">MPVLTGGQIVARTLRNYGVDYVAGIPGHGIWSLTDAFLDDESKIPFIQTFHEQSAVHLADGYYRVTGRPQAAVTSIGAGASNTVIGMGTAFTDSTSVLVITGGPPTHMRGHGLLQELDRYTANDFPKVAEAVSKRHWVATRVEELPFVLHRCFNSMLTGRPGPVHLEVPMDVQAEAADVDLHDLARRMPVGRQHPDPEAVDRAVDVLRGATRPVIVVGGGAITSDASDQVLALAEHWQIPVVTTWNGKSAFPEDHTLFAGSVGQTGTIVGNAIASSADVVISVGCRFTDWSASSYAKGVSFSIPPAKLIHIDIDPHEIGKNYPAEVGIVADAQRAVAAIVDALPQQGSDRSEYLAELATLKRQWEDKLAGRRDSDRFPFTSQRPLGALRSVLPRDAIIVAGSGNTQGAVKQTFPVYSPRTHLTSGGFSSMGWAVPAAVGAKLGRPDRPVVCVLGDGDFLMTAQEIALSVTTGAPVVFVVQNNAGYMSIRGGQRKQTSRHIGTEFSYPDGTPYSPDFAAMGRSYGIASWKVSDADSLEGTLRKAVQSGEPALVEIPTDRDAAGPWVPGWWDFPVPAYITDERQEEYQRTRSTEQHL</sequence>
<dbReference type="GO" id="GO:0009097">
    <property type="term" value="P:isoleucine biosynthetic process"/>
    <property type="evidence" value="ECO:0007669"/>
    <property type="project" value="TreeGrafter"/>
</dbReference>
<dbReference type="CDD" id="cd00568">
    <property type="entry name" value="TPP_enzymes"/>
    <property type="match status" value="1"/>
</dbReference>
<comment type="similarity">
    <text evidence="1 3">Belongs to the TPP enzyme family.</text>
</comment>
<dbReference type="GO" id="GO:0009099">
    <property type="term" value="P:L-valine biosynthetic process"/>
    <property type="evidence" value="ECO:0007669"/>
    <property type="project" value="TreeGrafter"/>
</dbReference>
<feature type="domain" description="Thiamine pyrophosphate enzyme N-terminal TPP-binding" evidence="6">
    <location>
        <begin position="5"/>
        <end position="119"/>
    </location>
</feature>
<dbReference type="InterPro" id="IPR029061">
    <property type="entry name" value="THDP-binding"/>
</dbReference>
<evidence type="ECO:0000259" key="5">
    <source>
        <dbReference type="Pfam" id="PF02775"/>
    </source>
</evidence>
<dbReference type="SUPFAM" id="SSF52467">
    <property type="entry name" value="DHS-like NAD/FAD-binding domain"/>
    <property type="match status" value="1"/>
</dbReference>
<dbReference type="RefSeq" id="WP_102934078.1">
    <property type="nucleotide sequence ID" value="NZ_LJIW01000001.1"/>
</dbReference>
<feature type="domain" description="Thiamine pyrophosphate enzyme TPP-binding" evidence="5">
    <location>
        <begin position="402"/>
        <end position="554"/>
    </location>
</feature>
<evidence type="ECO:0000256" key="3">
    <source>
        <dbReference type="RuleBase" id="RU362132"/>
    </source>
</evidence>
<dbReference type="GO" id="GO:0003984">
    <property type="term" value="F:acetolactate synthase activity"/>
    <property type="evidence" value="ECO:0007669"/>
    <property type="project" value="TreeGrafter"/>
</dbReference>
<keyword evidence="2 3" id="KW-0786">Thiamine pyrophosphate</keyword>
<dbReference type="PANTHER" id="PTHR18968">
    <property type="entry name" value="THIAMINE PYROPHOSPHATE ENZYMES"/>
    <property type="match status" value="1"/>
</dbReference>
<comment type="caution">
    <text evidence="7">The sequence shown here is derived from an EMBL/GenBank/DDBJ whole genome shotgun (WGS) entry which is preliminary data.</text>
</comment>
<dbReference type="InterPro" id="IPR012000">
    <property type="entry name" value="Thiamin_PyroP_enz_cen_dom"/>
</dbReference>
<evidence type="ECO:0000313" key="7">
    <source>
        <dbReference type="EMBL" id="PNG96102.1"/>
    </source>
</evidence>
<evidence type="ECO:0000313" key="8">
    <source>
        <dbReference type="Proteomes" id="UP000236520"/>
    </source>
</evidence>
<dbReference type="InterPro" id="IPR029035">
    <property type="entry name" value="DHS-like_NAD/FAD-binding_dom"/>
</dbReference>
<dbReference type="PANTHER" id="PTHR18968:SF13">
    <property type="entry name" value="ACETOLACTATE SYNTHASE CATALYTIC SUBUNIT, MITOCHONDRIAL"/>
    <property type="match status" value="1"/>
</dbReference>
<dbReference type="InterPro" id="IPR045229">
    <property type="entry name" value="TPP_enz"/>
</dbReference>
<dbReference type="GO" id="GO:0000287">
    <property type="term" value="F:magnesium ion binding"/>
    <property type="evidence" value="ECO:0007669"/>
    <property type="project" value="InterPro"/>
</dbReference>
<name>A0A2J7Z755_STRMQ</name>
<evidence type="ECO:0000256" key="1">
    <source>
        <dbReference type="ARBA" id="ARBA00007812"/>
    </source>
</evidence>
<dbReference type="Pfam" id="PF00205">
    <property type="entry name" value="TPP_enzyme_M"/>
    <property type="match status" value="1"/>
</dbReference>
<evidence type="ECO:0000259" key="4">
    <source>
        <dbReference type="Pfam" id="PF00205"/>
    </source>
</evidence>
<dbReference type="GO" id="GO:0050660">
    <property type="term" value="F:flavin adenine dinucleotide binding"/>
    <property type="evidence" value="ECO:0007669"/>
    <property type="project" value="TreeGrafter"/>
</dbReference>
<gene>
    <name evidence="7" type="ORF">SMF913_12127</name>
</gene>
<proteinExistence type="inferred from homology"/>
<dbReference type="EMBL" id="LJIW01000001">
    <property type="protein sequence ID" value="PNG96102.1"/>
    <property type="molecule type" value="Genomic_DNA"/>
</dbReference>
<protein>
    <recommendedName>
        <fullName evidence="9">Acetolactate synthase</fullName>
    </recommendedName>
</protein>